<keyword evidence="1" id="KW-1133">Transmembrane helix</keyword>
<keyword evidence="1" id="KW-0812">Transmembrane</keyword>
<evidence type="ECO:0000313" key="2">
    <source>
        <dbReference type="EMBL" id="SFE96724.1"/>
    </source>
</evidence>
<feature type="transmembrane region" description="Helical" evidence="1">
    <location>
        <begin position="93"/>
        <end position="112"/>
    </location>
</feature>
<reference evidence="2 3" key="1">
    <citation type="submission" date="2016-10" db="EMBL/GenBank/DDBJ databases">
        <authorList>
            <person name="de Groot N.N."/>
        </authorList>
    </citation>
    <scope>NUCLEOTIDE SEQUENCE [LARGE SCALE GENOMIC DNA]</scope>
    <source>
        <strain evidence="2 3">DSM 26130</strain>
    </source>
</reference>
<dbReference type="RefSeq" id="WP_093833467.1">
    <property type="nucleotide sequence ID" value="NZ_FOLQ01000023.1"/>
</dbReference>
<dbReference type="OrthoDB" id="9848520at2"/>
<protein>
    <submittedName>
        <fullName evidence="2">Uncharacterized protein</fullName>
    </submittedName>
</protein>
<feature type="transmembrane region" description="Helical" evidence="1">
    <location>
        <begin position="66"/>
        <end position="87"/>
    </location>
</feature>
<name>A0A1I2EUB1_9BACT</name>
<evidence type="ECO:0000256" key="1">
    <source>
        <dbReference type="SAM" id="Phobius"/>
    </source>
</evidence>
<keyword evidence="3" id="KW-1185">Reference proteome</keyword>
<dbReference type="Proteomes" id="UP000198598">
    <property type="component" value="Unassembled WGS sequence"/>
</dbReference>
<evidence type="ECO:0000313" key="3">
    <source>
        <dbReference type="Proteomes" id="UP000198598"/>
    </source>
</evidence>
<feature type="transmembrane region" description="Helical" evidence="1">
    <location>
        <begin position="12"/>
        <end position="31"/>
    </location>
</feature>
<keyword evidence="1" id="KW-0472">Membrane</keyword>
<sequence>MPALERRPTDLLNALRLVVFCVGIEGLGYAFSGSYSVGSVVGVLLGTVLVYGLLRLVHRGVNWARFVLAGVIGLGLLSSLLSFSTAYRLHPGATVIDLISTLFSLIALWLLFTTQSNAWFRAHRAPRIK</sequence>
<feature type="transmembrane region" description="Helical" evidence="1">
    <location>
        <begin position="37"/>
        <end position="54"/>
    </location>
</feature>
<dbReference type="EMBL" id="FOLQ01000023">
    <property type="protein sequence ID" value="SFE96724.1"/>
    <property type="molecule type" value="Genomic_DNA"/>
</dbReference>
<gene>
    <name evidence="2" type="ORF">SAMN05216167_12363</name>
</gene>
<proteinExistence type="predicted"/>
<dbReference type="AlphaFoldDB" id="A0A1I2EUB1"/>
<accession>A0A1I2EUB1</accession>
<organism evidence="2 3">
    <name type="scientific">Spirosoma endophyticum</name>
    <dbReference type="NCBI Taxonomy" id="662367"/>
    <lineage>
        <taxon>Bacteria</taxon>
        <taxon>Pseudomonadati</taxon>
        <taxon>Bacteroidota</taxon>
        <taxon>Cytophagia</taxon>
        <taxon>Cytophagales</taxon>
        <taxon>Cytophagaceae</taxon>
        <taxon>Spirosoma</taxon>
    </lineage>
</organism>